<sequence>MCFDIALIHPPLFDCFAVHNDIQVGGRCGVLHVPTLIPPCLTVPQCMTVFKWLGAVECYMSQASSPRFDCSPGHDGIKCTTVFKWVGTVECYTSQPSPPPPFDCSTAHNGIQVVGCCGVLHVPTLIPPRTAVFKWLGAVAVTLPKSQLSALLPHLMTSLVREMMVVEPSGDELRRLAKDVGDVMRRRVGTEEYTRQLARLQAQLEARRTGRKSKRAQEVITDPERAAKRKIKKHLKKKDFKKKKFDVLKGRKPGTQGGGKEHTAGDVLREAFDSHVDHLLSELHPTSKPFLQYPDVVDVVHVSPIRGQCHELDSADSKWRESLDKRIDEEFEVLTIFSEKNEEVTKVKDCVSALEITTSLHDAMLNELNHFSRINNIIIDGLPKVTDECVVDLVIKLGLELGVKVEPMDIDTAHRLQAKKSNVPSIIVKFTQRSLKESLLLNKHKLNHVNFTKLANVAGHPLYISEHLIPLNNLWFYQARKPEMMGLINIAIQHSGLP</sequence>
<dbReference type="GO" id="GO:0032040">
    <property type="term" value="C:small-subunit processome"/>
    <property type="evidence" value="ECO:0007669"/>
    <property type="project" value="TreeGrafter"/>
</dbReference>
<proteinExistence type="predicted"/>
<gene>
    <name evidence="2" type="ORF">TBIB3V08_LOCUS4299</name>
</gene>
<reference evidence="2" key="1">
    <citation type="submission" date="2020-11" db="EMBL/GenBank/DDBJ databases">
        <authorList>
            <person name="Tran Van P."/>
        </authorList>
    </citation>
    <scope>NUCLEOTIDE SEQUENCE</scope>
</reference>
<dbReference type="InterPro" id="IPR052575">
    <property type="entry name" value="SSU_processome_comp_20"/>
</dbReference>
<dbReference type="PANTHER" id="PTHR17695:SF11">
    <property type="entry name" value="SMALL SUBUNIT PROCESSOME COMPONENT 20 HOMOLOG"/>
    <property type="match status" value="1"/>
</dbReference>
<dbReference type="PANTHER" id="PTHR17695">
    <property type="entry name" value="SMALL SUBUNIT PROCESSOME COMPONENT 20 HOMOLOG"/>
    <property type="match status" value="1"/>
</dbReference>
<dbReference type="GO" id="GO:0030686">
    <property type="term" value="C:90S preribosome"/>
    <property type="evidence" value="ECO:0007669"/>
    <property type="project" value="TreeGrafter"/>
</dbReference>
<feature type="domain" description="U3 small nucleolar RNA-associated protein 20 C-terminal" evidence="1">
    <location>
        <begin position="119"/>
        <end position="246"/>
    </location>
</feature>
<accession>A0A7R9EVJ5</accession>
<evidence type="ECO:0000313" key="2">
    <source>
        <dbReference type="EMBL" id="CAD7441853.1"/>
    </source>
</evidence>
<dbReference type="InterPro" id="IPR057525">
    <property type="entry name" value="UTP20_C"/>
</dbReference>
<name>A0A7R9EVJ5_9NEOP</name>
<organism evidence="2">
    <name type="scientific">Timema bartmani</name>
    <dbReference type="NCBI Taxonomy" id="61472"/>
    <lineage>
        <taxon>Eukaryota</taxon>
        <taxon>Metazoa</taxon>
        <taxon>Ecdysozoa</taxon>
        <taxon>Arthropoda</taxon>
        <taxon>Hexapoda</taxon>
        <taxon>Insecta</taxon>
        <taxon>Pterygota</taxon>
        <taxon>Neoptera</taxon>
        <taxon>Polyneoptera</taxon>
        <taxon>Phasmatodea</taxon>
        <taxon>Timematodea</taxon>
        <taxon>Timematoidea</taxon>
        <taxon>Timematidae</taxon>
        <taxon>Timema</taxon>
    </lineage>
</organism>
<dbReference type="EMBL" id="OD565465">
    <property type="protein sequence ID" value="CAD7441853.1"/>
    <property type="molecule type" value="Genomic_DNA"/>
</dbReference>
<evidence type="ECO:0000259" key="1">
    <source>
        <dbReference type="Pfam" id="PF23099"/>
    </source>
</evidence>
<dbReference type="Pfam" id="PF23099">
    <property type="entry name" value="UTP20_C"/>
    <property type="match status" value="1"/>
</dbReference>
<protein>
    <recommendedName>
        <fullName evidence="1">U3 small nucleolar RNA-associated protein 20 C-terminal domain-containing protein</fullName>
    </recommendedName>
</protein>
<dbReference type="AlphaFoldDB" id="A0A7R9EVJ5"/>